<protein>
    <submittedName>
        <fullName evidence="1">Uncharacterized protein</fullName>
    </submittedName>
</protein>
<dbReference type="Proteomes" id="UP001187192">
    <property type="component" value="Unassembled WGS sequence"/>
</dbReference>
<proteinExistence type="predicted"/>
<evidence type="ECO:0000313" key="1">
    <source>
        <dbReference type="EMBL" id="GMN58331.1"/>
    </source>
</evidence>
<name>A0AA88DMY7_FICCA</name>
<sequence>MQGGRLSTWRARQDDLILVTSSRWPVPYLEIKPSLSHLDDIILMTSLR</sequence>
<dbReference type="EMBL" id="BTGU01000077">
    <property type="protein sequence ID" value="GMN58331.1"/>
    <property type="molecule type" value="Genomic_DNA"/>
</dbReference>
<reference evidence="1" key="1">
    <citation type="submission" date="2023-07" db="EMBL/GenBank/DDBJ databases">
        <title>draft genome sequence of fig (Ficus carica).</title>
        <authorList>
            <person name="Takahashi T."/>
            <person name="Nishimura K."/>
        </authorList>
    </citation>
    <scope>NUCLEOTIDE SEQUENCE</scope>
</reference>
<comment type="caution">
    <text evidence="1">The sequence shown here is derived from an EMBL/GenBank/DDBJ whole genome shotgun (WGS) entry which is preliminary data.</text>
</comment>
<accession>A0AA88DMY7</accession>
<organism evidence="1 2">
    <name type="scientific">Ficus carica</name>
    <name type="common">Common fig</name>
    <dbReference type="NCBI Taxonomy" id="3494"/>
    <lineage>
        <taxon>Eukaryota</taxon>
        <taxon>Viridiplantae</taxon>
        <taxon>Streptophyta</taxon>
        <taxon>Embryophyta</taxon>
        <taxon>Tracheophyta</taxon>
        <taxon>Spermatophyta</taxon>
        <taxon>Magnoliopsida</taxon>
        <taxon>eudicotyledons</taxon>
        <taxon>Gunneridae</taxon>
        <taxon>Pentapetalae</taxon>
        <taxon>rosids</taxon>
        <taxon>fabids</taxon>
        <taxon>Rosales</taxon>
        <taxon>Moraceae</taxon>
        <taxon>Ficeae</taxon>
        <taxon>Ficus</taxon>
    </lineage>
</organism>
<evidence type="ECO:0000313" key="2">
    <source>
        <dbReference type="Proteomes" id="UP001187192"/>
    </source>
</evidence>
<gene>
    <name evidence="1" type="ORF">TIFTF001_027440</name>
</gene>
<dbReference type="AlphaFoldDB" id="A0AA88DMY7"/>
<keyword evidence="2" id="KW-1185">Reference proteome</keyword>